<evidence type="ECO:0000313" key="2">
    <source>
        <dbReference type="Proteomes" id="UP000006201"/>
    </source>
</evidence>
<dbReference type="HOGENOM" id="CLU_3357950_0_0_6"/>
<reference evidence="1 2" key="1">
    <citation type="submission" date="2006-02" db="EMBL/GenBank/DDBJ databases">
        <authorList>
            <person name="Moran M.A."/>
            <person name="Kjelleberg S."/>
            <person name="Egan S."/>
            <person name="Saunders N."/>
            <person name="Thomas T."/>
            <person name="Ferriera S."/>
            <person name="Johnson J."/>
            <person name="Kravitz S."/>
            <person name="Halpern A."/>
            <person name="Remington K."/>
            <person name="Beeson K."/>
            <person name="Tran B."/>
            <person name="Rogers Y.-H."/>
            <person name="Friedman R."/>
            <person name="Venter J.C."/>
        </authorList>
    </citation>
    <scope>NUCLEOTIDE SEQUENCE [LARGE SCALE GENOMIC DNA]</scope>
    <source>
        <strain evidence="1 2">D2</strain>
    </source>
</reference>
<accession>A4C9S9</accession>
<proteinExistence type="predicted"/>
<evidence type="ECO:0000313" key="1">
    <source>
        <dbReference type="EMBL" id="EAR28137.1"/>
    </source>
</evidence>
<keyword evidence="2" id="KW-1185">Reference proteome</keyword>
<organism evidence="1 2">
    <name type="scientific">Pseudoalteromonas tunicata D2</name>
    <dbReference type="NCBI Taxonomy" id="87626"/>
    <lineage>
        <taxon>Bacteria</taxon>
        <taxon>Pseudomonadati</taxon>
        <taxon>Pseudomonadota</taxon>
        <taxon>Gammaproteobacteria</taxon>
        <taxon>Alteromonadales</taxon>
        <taxon>Pseudoalteromonadaceae</taxon>
        <taxon>Pseudoalteromonas</taxon>
    </lineage>
</organism>
<dbReference type="AlphaFoldDB" id="A4C9S9"/>
<dbReference type="EMBL" id="AAOH01000004">
    <property type="protein sequence ID" value="EAR28137.1"/>
    <property type="molecule type" value="Genomic_DNA"/>
</dbReference>
<gene>
    <name evidence="1" type="ORF">PTD2_20017</name>
</gene>
<protein>
    <submittedName>
        <fullName evidence="1">Uncharacterized protein</fullName>
    </submittedName>
</protein>
<comment type="caution">
    <text evidence="1">The sequence shown here is derived from an EMBL/GenBank/DDBJ whole genome shotgun (WGS) entry which is preliminary data.</text>
</comment>
<name>A4C9S9_9GAMM</name>
<sequence>MITQFTRLTTDSIKPNKIYDKLKPNRDRIIINLLKY</sequence>
<dbReference type="Proteomes" id="UP000006201">
    <property type="component" value="Unassembled WGS sequence"/>
</dbReference>